<gene>
    <name evidence="3" type="ORF">EZV62_018697</name>
</gene>
<proteinExistence type="predicted"/>
<keyword evidence="4" id="KW-1185">Reference proteome</keyword>
<comment type="caution">
    <text evidence="3">The sequence shown here is derived from an EMBL/GenBank/DDBJ whole genome shotgun (WGS) entry which is preliminary data.</text>
</comment>
<dbReference type="PANTHER" id="PTHR11439">
    <property type="entry name" value="GAG-POL-RELATED RETROTRANSPOSON"/>
    <property type="match status" value="1"/>
</dbReference>
<feature type="domain" description="Retroviral polymerase SH3-like" evidence="2">
    <location>
        <begin position="4"/>
        <end position="59"/>
    </location>
</feature>
<evidence type="ECO:0000313" key="3">
    <source>
        <dbReference type="EMBL" id="TXG57384.1"/>
    </source>
</evidence>
<name>A0A5C7HKF6_9ROSI</name>
<sequence length="403" mass="46571">MLFLIPSDERNKLQSKSLECIFLEFEKGVNGFKIYDMANKKKNLNRDVVFDEASMPNEEANDDCERGLVTKIPITTKISDSKIDEVRQEMVLEEHRFIAQERPRRVSKPPQMYGWDDENDERFDSYMLKIGYKRSEYDCCVYSHVFNNGTIILLMLYVDDMLIAFRDMSKIDELKGLLGGEFDMKDLGVAKKILRMEIKRDQKVEKLWLSQKRYIHKVLQKFSMLDAKAVSTPLASHFVLSAKQCPSTDAKMEEMVKVSYANVVGCFMYAMVCTRPDISQAVSVVAKYMANLGKEHWNAIEWILRYLKGTKELGIMFERQHGENNIVWFVDSDYAGDLDKRRSTMQYVFTCADGPISWRSILQPTSALSTTKAEYMEITEASKEAIWLKGLVNDMGLKQNLVL</sequence>
<evidence type="ECO:0000259" key="2">
    <source>
        <dbReference type="Pfam" id="PF25597"/>
    </source>
</evidence>
<organism evidence="3 4">
    <name type="scientific">Acer yangbiense</name>
    <dbReference type="NCBI Taxonomy" id="1000413"/>
    <lineage>
        <taxon>Eukaryota</taxon>
        <taxon>Viridiplantae</taxon>
        <taxon>Streptophyta</taxon>
        <taxon>Embryophyta</taxon>
        <taxon>Tracheophyta</taxon>
        <taxon>Spermatophyta</taxon>
        <taxon>Magnoliopsida</taxon>
        <taxon>eudicotyledons</taxon>
        <taxon>Gunneridae</taxon>
        <taxon>Pentapetalae</taxon>
        <taxon>rosids</taxon>
        <taxon>malvids</taxon>
        <taxon>Sapindales</taxon>
        <taxon>Sapindaceae</taxon>
        <taxon>Hippocastanoideae</taxon>
        <taxon>Acereae</taxon>
        <taxon>Acer</taxon>
    </lineage>
</organism>
<dbReference type="AlphaFoldDB" id="A0A5C7HKF6"/>
<dbReference type="OrthoDB" id="1645289at2759"/>
<feature type="domain" description="Reverse transcriptase Ty1/copia-type" evidence="1">
    <location>
        <begin position="123"/>
        <end position="234"/>
    </location>
</feature>
<evidence type="ECO:0000313" key="4">
    <source>
        <dbReference type="Proteomes" id="UP000323000"/>
    </source>
</evidence>
<dbReference type="InterPro" id="IPR057670">
    <property type="entry name" value="SH3_retrovirus"/>
</dbReference>
<dbReference type="InterPro" id="IPR013103">
    <property type="entry name" value="RVT_2"/>
</dbReference>
<dbReference type="Pfam" id="PF07727">
    <property type="entry name" value="RVT_2"/>
    <property type="match status" value="1"/>
</dbReference>
<evidence type="ECO:0000259" key="1">
    <source>
        <dbReference type="Pfam" id="PF07727"/>
    </source>
</evidence>
<dbReference type="Pfam" id="PF25597">
    <property type="entry name" value="SH3_retrovirus"/>
    <property type="match status" value="1"/>
</dbReference>
<dbReference type="CDD" id="cd09272">
    <property type="entry name" value="RNase_HI_RT_Ty1"/>
    <property type="match status" value="1"/>
</dbReference>
<reference evidence="4" key="1">
    <citation type="journal article" date="2019" name="Gigascience">
        <title>De novo genome assembly of the endangered Acer yangbiense, a plant species with extremely small populations endemic to Yunnan Province, China.</title>
        <authorList>
            <person name="Yang J."/>
            <person name="Wariss H.M."/>
            <person name="Tao L."/>
            <person name="Zhang R."/>
            <person name="Yun Q."/>
            <person name="Hollingsworth P."/>
            <person name="Dao Z."/>
            <person name="Luo G."/>
            <person name="Guo H."/>
            <person name="Ma Y."/>
            <person name="Sun W."/>
        </authorList>
    </citation>
    <scope>NUCLEOTIDE SEQUENCE [LARGE SCALE GENOMIC DNA]</scope>
    <source>
        <strain evidence="4">cv. Malutang</strain>
    </source>
</reference>
<dbReference type="Proteomes" id="UP000323000">
    <property type="component" value="Chromosome 8"/>
</dbReference>
<dbReference type="EMBL" id="VAHF01000008">
    <property type="protein sequence ID" value="TXG57384.1"/>
    <property type="molecule type" value="Genomic_DNA"/>
</dbReference>
<protein>
    <submittedName>
        <fullName evidence="3">Uncharacterized protein</fullName>
    </submittedName>
</protein>
<accession>A0A5C7HKF6</accession>